<dbReference type="Proteomes" id="UP000051330">
    <property type="component" value="Unassembled WGS sequence"/>
</dbReference>
<comment type="caution">
    <text evidence="2">The sequence shown here is derived from an EMBL/GenBank/DDBJ whole genome shotgun (WGS) entry which is preliminary data.</text>
</comment>
<evidence type="ECO:0000313" key="2">
    <source>
        <dbReference type="EMBL" id="KRL11331.1"/>
    </source>
</evidence>
<evidence type="ECO:0000259" key="1">
    <source>
        <dbReference type="Pfam" id="PF13349"/>
    </source>
</evidence>
<organism evidence="2 3">
    <name type="scientific">Schleiferilactobacillus perolens DSM 12744</name>
    <dbReference type="NCBI Taxonomy" id="1423792"/>
    <lineage>
        <taxon>Bacteria</taxon>
        <taxon>Bacillati</taxon>
        <taxon>Bacillota</taxon>
        <taxon>Bacilli</taxon>
        <taxon>Lactobacillales</taxon>
        <taxon>Lactobacillaceae</taxon>
        <taxon>Schleiferilactobacillus</taxon>
    </lineage>
</organism>
<accession>A0A0R1N3J0</accession>
<name>A0A0R1N3J0_9LACO</name>
<dbReference type="STRING" id="1423792.FD09_GL000699"/>
<proteinExistence type="predicted"/>
<dbReference type="EMBL" id="AZEC01000012">
    <property type="protein sequence ID" value="KRL11331.1"/>
    <property type="molecule type" value="Genomic_DNA"/>
</dbReference>
<feature type="domain" description="DUF4097" evidence="1">
    <location>
        <begin position="55"/>
        <end position="286"/>
    </location>
</feature>
<dbReference type="AlphaFoldDB" id="A0A0R1N3J0"/>
<dbReference type="Pfam" id="PF13349">
    <property type="entry name" value="DUF4097"/>
    <property type="match status" value="1"/>
</dbReference>
<dbReference type="PATRIC" id="fig|1423792.3.peg.714"/>
<dbReference type="OrthoDB" id="2321102at2"/>
<keyword evidence="3" id="KW-1185">Reference proteome</keyword>
<reference evidence="2 3" key="1">
    <citation type="journal article" date="2015" name="Genome Announc.">
        <title>Expanding the biotechnology potential of lactobacilli through comparative genomics of 213 strains and associated genera.</title>
        <authorList>
            <person name="Sun Z."/>
            <person name="Harris H.M."/>
            <person name="McCann A."/>
            <person name="Guo C."/>
            <person name="Argimon S."/>
            <person name="Zhang W."/>
            <person name="Yang X."/>
            <person name="Jeffery I.B."/>
            <person name="Cooney J.C."/>
            <person name="Kagawa T.F."/>
            <person name="Liu W."/>
            <person name="Song Y."/>
            <person name="Salvetti E."/>
            <person name="Wrobel A."/>
            <person name="Rasinkangas P."/>
            <person name="Parkhill J."/>
            <person name="Rea M.C."/>
            <person name="O'Sullivan O."/>
            <person name="Ritari J."/>
            <person name="Douillard F.P."/>
            <person name="Paul Ross R."/>
            <person name="Yang R."/>
            <person name="Briner A.E."/>
            <person name="Felis G.E."/>
            <person name="de Vos W.M."/>
            <person name="Barrangou R."/>
            <person name="Klaenhammer T.R."/>
            <person name="Caufield P.W."/>
            <person name="Cui Y."/>
            <person name="Zhang H."/>
            <person name="O'Toole P.W."/>
        </authorList>
    </citation>
    <scope>NUCLEOTIDE SEQUENCE [LARGE SCALE GENOMIC DNA]</scope>
    <source>
        <strain evidence="2 3">DSM 12744</strain>
    </source>
</reference>
<dbReference type="InterPro" id="IPR025164">
    <property type="entry name" value="Toastrack_DUF4097"/>
</dbReference>
<sequence>MKKLMKTGLLFLIIGAILAGIGIAHGGLRSVAFGSNGQPEINTTGKQVRTVGAFTKISADLAAGDITIQTGEKFQVETAGHNRQDFTATVRGGELTIRQPHNRTPLIGIFSWNTNQRIIITVPRKTKLSDITVHSQDGDVHLVDQNTQHLTIATSDGDTVLDRVQASARATLKNSDGDMTMRNSLLSQATITASDGDVDLQHTTIDHGTANLSDGDFTANSSTFQHMVKVSNSDGDNTVSGANRQDGYTVQGGDDNALFGQHKENGTLTHNTSAVNHLYLHTSDGDNVVH</sequence>
<protein>
    <recommendedName>
        <fullName evidence="1">DUF4097 domain-containing protein</fullName>
    </recommendedName>
</protein>
<gene>
    <name evidence="2" type="ORF">FD09_GL000699</name>
</gene>
<dbReference type="RefSeq" id="WP_057821564.1">
    <property type="nucleotide sequence ID" value="NZ_AZEC01000012.1"/>
</dbReference>
<evidence type="ECO:0000313" key="3">
    <source>
        <dbReference type="Proteomes" id="UP000051330"/>
    </source>
</evidence>